<dbReference type="Pfam" id="PF09774">
    <property type="entry name" value="MIX23"/>
    <property type="match status" value="1"/>
</dbReference>
<dbReference type="AlphaFoldDB" id="A0AAN6UCS0"/>
<dbReference type="Proteomes" id="UP001304895">
    <property type="component" value="Unassembled WGS sequence"/>
</dbReference>
<gene>
    <name evidence="3" type="ORF">BT67DRAFT_429083</name>
</gene>
<keyword evidence="4" id="KW-1185">Reference proteome</keyword>
<evidence type="ECO:0000313" key="3">
    <source>
        <dbReference type="EMBL" id="KAK4130617.1"/>
    </source>
</evidence>
<protein>
    <recommendedName>
        <fullName evidence="5">Caffeine-induced death protein Cid2</fullName>
    </recommendedName>
</protein>
<proteinExistence type="inferred from homology"/>
<reference evidence="3" key="1">
    <citation type="journal article" date="2023" name="Mol. Phylogenet. Evol.">
        <title>Genome-scale phylogeny and comparative genomics of the fungal order Sordariales.</title>
        <authorList>
            <person name="Hensen N."/>
            <person name="Bonometti L."/>
            <person name="Westerberg I."/>
            <person name="Brannstrom I.O."/>
            <person name="Guillou S."/>
            <person name="Cros-Aarteil S."/>
            <person name="Calhoun S."/>
            <person name="Haridas S."/>
            <person name="Kuo A."/>
            <person name="Mondo S."/>
            <person name="Pangilinan J."/>
            <person name="Riley R."/>
            <person name="LaButti K."/>
            <person name="Andreopoulos B."/>
            <person name="Lipzen A."/>
            <person name="Chen C."/>
            <person name="Yan M."/>
            <person name="Daum C."/>
            <person name="Ng V."/>
            <person name="Clum A."/>
            <person name="Steindorff A."/>
            <person name="Ohm R.A."/>
            <person name="Martin F."/>
            <person name="Silar P."/>
            <person name="Natvig D.O."/>
            <person name="Lalanne C."/>
            <person name="Gautier V."/>
            <person name="Ament-Velasquez S.L."/>
            <person name="Kruys A."/>
            <person name="Hutchinson M.I."/>
            <person name="Powell A.J."/>
            <person name="Barry K."/>
            <person name="Miller A.N."/>
            <person name="Grigoriev I.V."/>
            <person name="Debuchy R."/>
            <person name="Gladieux P."/>
            <person name="Hiltunen Thoren M."/>
            <person name="Johannesson H."/>
        </authorList>
    </citation>
    <scope>NUCLEOTIDE SEQUENCE</scope>
    <source>
        <strain evidence="3">CBS 123565</strain>
    </source>
</reference>
<dbReference type="GO" id="GO:0005758">
    <property type="term" value="C:mitochondrial intermembrane space"/>
    <property type="evidence" value="ECO:0007669"/>
    <property type="project" value="InterPro"/>
</dbReference>
<sequence length="196" mass="22249">MAQPSSLPPLNPQFCFSTTALREFLRLSRSSIDDTITQNLNALETPAKAGFDPTSTSRLGPRPQSHQIDAVACQAFKNKVLFPSWQTRSDVLSYCTLVATSPDPDDPEMALREAEMEKNRERVVDERLDPYSARFFPREARTENLASILRMEMGVESIVRYRTWDIVRRRCGVSTHDGWEAALADWRRSREPTGGN</sequence>
<name>A0AAN6UCS0_9PEZI</name>
<dbReference type="EMBL" id="MU853433">
    <property type="protein sequence ID" value="KAK4130617.1"/>
    <property type="molecule type" value="Genomic_DNA"/>
</dbReference>
<dbReference type="PANTHER" id="PTHR31905">
    <property type="entry name" value="COILED-COIL DOMAIN-CONTAINING PROTEIN 58"/>
    <property type="match status" value="1"/>
</dbReference>
<organism evidence="3 4">
    <name type="scientific">Trichocladium antarcticum</name>
    <dbReference type="NCBI Taxonomy" id="1450529"/>
    <lineage>
        <taxon>Eukaryota</taxon>
        <taxon>Fungi</taxon>
        <taxon>Dikarya</taxon>
        <taxon>Ascomycota</taxon>
        <taxon>Pezizomycotina</taxon>
        <taxon>Sordariomycetes</taxon>
        <taxon>Sordariomycetidae</taxon>
        <taxon>Sordariales</taxon>
        <taxon>Chaetomiaceae</taxon>
        <taxon>Trichocladium</taxon>
    </lineage>
</organism>
<accession>A0AAN6UCS0</accession>
<dbReference type="PANTHER" id="PTHR31905:SF2">
    <property type="entry name" value="PROTEIN MIX23"/>
    <property type="match status" value="1"/>
</dbReference>
<reference evidence="3" key="2">
    <citation type="submission" date="2023-05" db="EMBL/GenBank/DDBJ databases">
        <authorList>
            <consortium name="Lawrence Berkeley National Laboratory"/>
            <person name="Steindorff A."/>
            <person name="Hensen N."/>
            <person name="Bonometti L."/>
            <person name="Westerberg I."/>
            <person name="Brannstrom I.O."/>
            <person name="Guillou S."/>
            <person name="Cros-Aarteil S."/>
            <person name="Calhoun S."/>
            <person name="Haridas S."/>
            <person name="Kuo A."/>
            <person name="Mondo S."/>
            <person name="Pangilinan J."/>
            <person name="Riley R."/>
            <person name="Labutti K."/>
            <person name="Andreopoulos B."/>
            <person name="Lipzen A."/>
            <person name="Chen C."/>
            <person name="Yanf M."/>
            <person name="Daum C."/>
            <person name="Ng V."/>
            <person name="Clum A."/>
            <person name="Ohm R."/>
            <person name="Martin F."/>
            <person name="Silar P."/>
            <person name="Natvig D."/>
            <person name="Lalanne C."/>
            <person name="Gautier V."/>
            <person name="Ament-Velasquez S.L."/>
            <person name="Kruys A."/>
            <person name="Hutchinson M.I."/>
            <person name="Powell A.J."/>
            <person name="Barry K."/>
            <person name="Miller A.N."/>
            <person name="Grigoriev I.V."/>
            <person name="Debuchy R."/>
            <person name="Gladieux P."/>
            <person name="Thoren M.H."/>
            <person name="Johannesson H."/>
        </authorList>
    </citation>
    <scope>NUCLEOTIDE SEQUENCE</scope>
    <source>
        <strain evidence="3">CBS 123565</strain>
    </source>
</reference>
<comment type="caution">
    <text evidence="3">The sequence shown here is derived from an EMBL/GenBank/DDBJ whole genome shotgun (WGS) entry which is preliminary data.</text>
</comment>
<comment type="similarity">
    <text evidence="1">Belongs to the MIX23 family.</text>
</comment>
<evidence type="ECO:0000256" key="1">
    <source>
        <dbReference type="ARBA" id="ARBA00024204"/>
    </source>
</evidence>
<evidence type="ECO:0008006" key="5">
    <source>
        <dbReference type="Google" id="ProtNLM"/>
    </source>
</evidence>
<evidence type="ECO:0000313" key="4">
    <source>
        <dbReference type="Proteomes" id="UP001304895"/>
    </source>
</evidence>
<dbReference type="InterPro" id="IPR016805">
    <property type="entry name" value="MIX23_fungal"/>
</dbReference>
<dbReference type="InterPro" id="IPR019171">
    <property type="entry name" value="MIX23"/>
</dbReference>
<feature type="region of interest" description="Disordered" evidence="2">
    <location>
        <begin position="44"/>
        <end position="63"/>
    </location>
</feature>
<evidence type="ECO:0000256" key="2">
    <source>
        <dbReference type="SAM" id="MobiDB-lite"/>
    </source>
</evidence>
<dbReference type="PIRSF" id="PIRSF022603">
    <property type="entry name" value="UCP022603"/>
    <property type="match status" value="1"/>
</dbReference>